<dbReference type="GO" id="GO:0043365">
    <property type="term" value="F:[formate-C-acetyltransferase]-activating enzyme activity"/>
    <property type="evidence" value="ECO:0007669"/>
    <property type="project" value="UniProtKB-EC"/>
</dbReference>
<keyword evidence="1" id="KW-0670">Pyruvate</keyword>
<dbReference type="AlphaFoldDB" id="A0A7Y0XG10"/>
<dbReference type="GO" id="GO:0016829">
    <property type="term" value="F:lyase activity"/>
    <property type="evidence" value="ECO:0007669"/>
    <property type="project" value="UniProtKB-KW"/>
</dbReference>
<feature type="non-terminal residue" evidence="1">
    <location>
        <position position="1"/>
    </location>
</feature>
<comment type="caution">
    <text evidence="1">The sequence shown here is derived from an EMBL/GenBank/DDBJ whole genome shotgun (WGS) entry which is preliminary data.</text>
</comment>
<accession>A0A7Y0XG10</accession>
<keyword evidence="1" id="KW-0560">Oxidoreductase</keyword>
<name>A0A7Y0XG10_VIBPH</name>
<keyword evidence="1" id="KW-0456">Lyase</keyword>
<dbReference type="Gene3D" id="3.80.30.10">
    <property type="entry name" value="pyruvate-formate lyase- activating enzyme"/>
    <property type="match status" value="1"/>
</dbReference>
<dbReference type="EMBL" id="JABCLB010002546">
    <property type="protein sequence ID" value="NMU86994.1"/>
    <property type="molecule type" value="Genomic_DNA"/>
</dbReference>
<evidence type="ECO:0000313" key="1">
    <source>
        <dbReference type="EMBL" id="NMU86994.1"/>
    </source>
</evidence>
<dbReference type="EC" id="1.97.1.4" evidence="1"/>
<proteinExistence type="predicted"/>
<gene>
    <name evidence="1" type="primary">pflA</name>
    <name evidence="1" type="ORF">HKB16_29530</name>
</gene>
<dbReference type="Proteomes" id="UP000518904">
    <property type="component" value="Unassembled WGS sequence"/>
</dbReference>
<reference evidence="1 2" key="1">
    <citation type="submission" date="2020-04" db="EMBL/GenBank/DDBJ databases">
        <title>Whole-genome sequencing of Vibrio spp. from China reveals different genetic environments of blaCTX-M-14 among diverse lineages.</title>
        <authorList>
            <person name="Zheng Z."/>
            <person name="Ye L."/>
            <person name="Chen S."/>
        </authorList>
    </citation>
    <scope>NUCLEOTIDE SEQUENCE [LARGE SCALE GENOMIC DNA]</scope>
    <source>
        <strain evidence="1 2">Vb0551</strain>
    </source>
</reference>
<protein>
    <submittedName>
        <fullName evidence="1">Pyruvate formate lyase 1-activating protein</fullName>
        <ecNumber evidence="1">1.97.1.4</ecNumber>
    </submittedName>
</protein>
<sequence>KVELLPYHKLGAHKWEALGLEYPLEGVNPPPKETMDEIQSILAQYNDNVKY</sequence>
<organism evidence="1 2">
    <name type="scientific">Vibrio parahaemolyticus</name>
    <dbReference type="NCBI Taxonomy" id="670"/>
    <lineage>
        <taxon>Bacteria</taxon>
        <taxon>Pseudomonadati</taxon>
        <taxon>Pseudomonadota</taxon>
        <taxon>Gammaproteobacteria</taxon>
        <taxon>Vibrionales</taxon>
        <taxon>Vibrionaceae</taxon>
        <taxon>Vibrio</taxon>
    </lineage>
</organism>
<evidence type="ECO:0000313" key="2">
    <source>
        <dbReference type="Proteomes" id="UP000518904"/>
    </source>
</evidence>